<dbReference type="RefSeq" id="WP_172626600.1">
    <property type="nucleotide sequence ID" value="NZ_CAADFB020000003.1"/>
</dbReference>
<evidence type="ECO:0000256" key="1">
    <source>
        <dbReference type="SAM" id="MobiDB-lite"/>
    </source>
</evidence>
<feature type="compositionally biased region" description="Basic and acidic residues" evidence="1">
    <location>
        <begin position="40"/>
        <end position="51"/>
    </location>
</feature>
<comment type="caution">
    <text evidence="2">The sequence shown here is derived from an EMBL/GenBank/DDBJ whole genome shotgun (WGS) entry which is preliminary data.</text>
</comment>
<name>A0A508T206_9BRAD</name>
<reference evidence="2" key="1">
    <citation type="submission" date="2019-02" db="EMBL/GenBank/DDBJ databases">
        <authorList>
            <person name="Pothier F.J."/>
        </authorList>
    </citation>
    <scope>NUCLEOTIDE SEQUENCE</scope>
    <source>
        <strain evidence="2">CI-1B</strain>
    </source>
</reference>
<gene>
    <name evidence="2" type="ORF">CI1B_19830</name>
</gene>
<accession>A0A508T206</accession>
<protein>
    <submittedName>
        <fullName evidence="2">Uncharacterized protein</fullName>
    </submittedName>
</protein>
<dbReference type="AlphaFoldDB" id="A0A508T206"/>
<evidence type="ECO:0000313" key="2">
    <source>
        <dbReference type="EMBL" id="VIO68196.1"/>
    </source>
</evidence>
<feature type="region of interest" description="Disordered" evidence="1">
    <location>
        <begin position="1"/>
        <end position="51"/>
    </location>
</feature>
<dbReference type="EMBL" id="CAADFC020000005">
    <property type="protein sequence ID" value="VIO68196.1"/>
    <property type="molecule type" value="Genomic_DNA"/>
</dbReference>
<dbReference type="Proteomes" id="UP000328092">
    <property type="component" value="Unassembled WGS sequence"/>
</dbReference>
<sequence>MGKPGKSTGGAKPDDAAKTPPPPPPEDDECYEDGDIATPKLDHYGNDDEPL</sequence>
<evidence type="ECO:0000313" key="3">
    <source>
        <dbReference type="Proteomes" id="UP000328092"/>
    </source>
</evidence>
<organism evidence="2 3">
    <name type="scientific">Bradyrhizobium ivorense</name>
    <dbReference type="NCBI Taxonomy" id="2511166"/>
    <lineage>
        <taxon>Bacteria</taxon>
        <taxon>Pseudomonadati</taxon>
        <taxon>Pseudomonadota</taxon>
        <taxon>Alphaproteobacteria</taxon>
        <taxon>Hyphomicrobiales</taxon>
        <taxon>Nitrobacteraceae</taxon>
        <taxon>Bradyrhizobium</taxon>
    </lineage>
</organism>
<proteinExistence type="predicted"/>
<keyword evidence="3" id="KW-1185">Reference proteome</keyword>
<feature type="compositionally biased region" description="Acidic residues" evidence="1">
    <location>
        <begin position="25"/>
        <end position="35"/>
    </location>
</feature>